<feature type="region of interest" description="Disordered" evidence="1">
    <location>
        <begin position="293"/>
        <end position="351"/>
    </location>
</feature>
<feature type="domain" description="DUF1618" evidence="2">
    <location>
        <begin position="501"/>
        <end position="620"/>
    </location>
</feature>
<dbReference type="Proteomes" id="UP000324897">
    <property type="component" value="Chromosome 3"/>
</dbReference>
<dbReference type="Gramene" id="TVU11447">
    <property type="protein sequence ID" value="TVU11447"/>
    <property type="gene ID" value="EJB05_45033"/>
</dbReference>
<evidence type="ECO:0000313" key="4">
    <source>
        <dbReference type="Proteomes" id="UP000324897"/>
    </source>
</evidence>
<accession>A0A5J9TJS3</accession>
<dbReference type="EMBL" id="RWGY01000039">
    <property type="protein sequence ID" value="TVU11447.1"/>
    <property type="molecule type" value="Genomic_DNA"/>
</dbReference>
<gene>
    <name evidence="3" type="ORF">EJB05_45033</name>
</gene>
<feature type="compositionally biased region" description="Low complexity" evidence="1">
    <location>
        <begin position="337"/>
        <end position="346"/>
    </location>
</feature>
<evidence type="ECO:0000256" key="1">
    <source>
        <dbReference type="SAM" id="MobiDB-lite"/>
    </source>
</evidence>
<dbReference type="InterPro" id="IPR011676">
    <property type="entry name" value="DUF1618"/>
</dbReference>
<feature type="compositionally biased region" description="Polar residues" evidence="1">
    <location>
        <begin position="714"/>
        <end position="749"/>
    </location>
</feature>
<dbReference type="AlphaFoldDB" id="A0A5J9TJS3"/>
<evidence type="ECO:0000313" key="3">
    <source>
        <dbReference type="EMBL" id="TVU11447.1"/>
    </source>
</evidence>
<dbReference type="OrthoDB" id="667992at2759"/>
<dbReference type="PANTHER" id="PTHR33086:SF73">
    <property type="entry name" value="OS01G0245901 PROTEIN"/>
    <property type="match status" value="1"/>
</dbReference>
<feature type="compositionally biased region" description="Acidic residues" evidence="1">
    <location>
        <begin position="700"/>
        <end position="711"/>
    </location>
</feature>
<proteinExistence type="predicted"/>
<comment type="caution">
    <text evidence="3">The sequence shown here is derived from an EMBL/GenBank/DDBJ whole genome shotgun (WGS) entry which is preliminary data.</text>
</comment>
<evidence type="ECO:0000259" key="2">
    <source>
        <dbReference type="Pfam" id="PF07762"/>
    </source>
</evidence>
<feature type="region of interest" description="Disordered" evidence="1">
    <location>
        <begin position="683"/>
        <end position="749"/>
    </location>
</feature>
<protein>
    <recommendedName>
        <fullName evidence="2">DUF1618 domain-containing protein</fullName>
    </recommendedName>
</protein>
<organism evidence="3 4">
    <name type="scientific">Eragrostis curvula</name>
    <name type="common">weeping love grass</name>
    <dbReference type="NCBI Taxonomy" id="38414"/>
    <lineage>
        <taxon>Eukaryota</taxon>
        <taxon>Viridiplantae</taxon>
        <taxon>Streptophyta</taxon>
        <taxon>Embryophyta</taxon>
        <taxon>Tracheophyta</taxon>
        <taxon>Spermatophyta</taxon>
        <taxon>Magnoliopsida</taxon>
        <taxon>Liliopsida</taxon>
        <taxon>Poales</taxon>
        <taxon>Poaceae</taxon>
        <taxon>PACMAD clade</taxon>
        <taxon>Chloridoideae</taxon>
        <taxon>Eragrostideae</taxon>
        <taxon>Eragrostidinae</taxon>
        <taxon>Eragrostis</taxon>
    </lineage>
</organism>
<reference evidence="3 4" key="1">
    <citation type="journal article" date="2019" name="Sci. Rep.">
        <title>A high-quality genome of Eragrostis curvula grass provides insights into Poaceae evolution and supports new strategies to enhance forage quality.</title>
        <authorList>
            <person name="Carballo J."/>
            <person name="Santos B.A.C.M."/>
            <person name="Zappacosta D."/>
            <person name="Garbus I."/>
            <person name="Selva J.P."/>
            <person name="Gallo C.A."/>
            <person name="Diaz A."/>
            <person name="Albertini E."/>
            <person name="Caccamo M."/>
            <person name="Echenique V."/>
        </authorList>
    </citation>
    <scope>NUCLEOTIDE SEQUENCE [LARGE SCALE GENOMIC DNA]</scope>
    <source>
        <strain evidence="4">cv. Victoria</strain>
        <tissue evidence="3">Leaf</tissue>
    </source>
</reference>
<name>A0A5J9TJS3_9POAL</name>
<feature type="compositionally biased region" description="Basic residues" evidence="1">
    <location>
        <begin position="180"/>
        <end position="189"/>
    </location>
</feature>
<feature type="compositionally biased region" description="Pro residues" evidence="1">
    <location>
        <begin position="299"/>
        <end position="309"/>
    </location>
</feature>
<dbReference type="Pfam" id="PF07762">
    <property type="entry name" value="DUF1618"/>
    <property type="match status" value="1"/>
</dbReference>
<feature type="region of interest" description="Disordered" evidence="1">
    <location>
        <begin position="48"/>
        <end position="73"/>
    </location>
</feature>
<feature type="region of interest" description="Disordered" evidence="1">
    <location>
        <begin position="103"/>
        <end position="203"/>
    </location>
</feature>
<keyword evidence="4" id="KW-1185">Reference proteome</keyword>
<feature type="non-terminal residue" evidence="3">
    <location>
        <position position="1"/>
    </location>
</feature>
<dbReference type="PANTHER" id="PTHR33086">
    <property type="entry name" value="OS05G0468200 PROTEIN-RELATED"/>
    <property type="match status" value="1"/>
</dbReference>
<sequence>MDDSHDGGDSRTSLLLRPFSWKHKQGPADSALLVDLNQIMRSSHDRGLMMAPAAHGGEGKPTDGSKPTGLRVKTKVRSCYSMEMRVPDKTQHRQPLFALERIDEAAASEEEDEGNAHASEAKKPNDAVRAPPTPPATAEPGDERKAAVKVHPPPQQPVPSMAKVNAGYQESGPSGQKPVRSNHHDHHRRAPESAGIRDDEEEEALRLGERAVMAMDDETRKSEAYRWFVARQRRDADRPPFNFRLPDELAEADVREVMARQPDVKWAVHKADVHGPRLQLGQTVHLPSKAWQPELNARSPPPPPPPPFPRRAWRQSPPPPRPTTTTSPSRSSRRRGSPSSPANPSAQHDPVDPDRYPYVLAASAFCVLVNFSVLPFYGVQFGDHPHDPHLVLVRDREFHHPEAGVCTATAQRLPSRHGSLPIIYNLESIGLVTRLRVGANEEHVVAELFVDKGSESASIAYWSAELYDWQHKEGIVYPLAAHRDRDWVPSGVVSHDEKTWWLDLSWGILSSDFSHLPNLTLLFHDLPVGRALDASQPDIRHRRCITESGNALRYVEIISDGDASATVCLWTGIPVPNDDGRGILVGFEEIWDDDTYKATGLPHKVPVLTAVCPTNPALVYFCLEQEQRLFGVDVPLHTVVQFVDEAYDLVMPWPAPLCSRYVLPWLLPPQVLQALGIDPFMDEPPGAIKSRKDTPRSTESGDDTIGSEEPGDNATGSDESGTTQLGPMSQRTTQQDPKSQRTTQLSPKS</sequence>